<keyword evidence="4" id="KW-0002">3D-structure</keyword>
<dbReference type="KEGG" id="uma:UMAG_01820"/>
<organism evidence="2 3">
    <name type="scientific">Mycosarcoma maydis</name>
    <name type="common">Corn smut fungus</name>
    <name type="synonym">Ustilago maydis</name>
    <dbReference type="NCBI Taxonomy" id="5270"/>
    <lineage>
        <taxon>Eukaryota</taxon>
        <taxon>Fungi</taxon>
        <taxon>Dikarya</taxon>
        <taxon>Basidiomycota</taxon>
        <taxon>Ustilaginomycotina</taxon>
        <taxon>Ustilaginomycetes</taxon>
        <taxon>Ustilaginales</taxon>
        <taxon>Ustilaginaceae</taxon>
        <taxon>Mycosarcoma</taxon>
    </lineage>
</organism>
<evidence type="ECO:0007829" key="4">
    <source>
        <dbReference type="PDB" id="8A14"/>
    </source>
</evidence>
<dbReference type="VEuPathDB" id="FungiDB:UMAG_01820"/>
<dbReference type="SMR" id="A0A0D1E4Q7"/>
<name>A0A0D1E4Q7_MYCMD</name>
<reference evidence="2 3" key="1">
    <citation type="journal article" date="2006" name="Nature">
        <title>Insights from the genome of the biotrophic fungal plant pathogen Ustilago maydis.</title>
        <authorList>
            <person name="Kamper J."/>
            <person name="Kahmann R."/>
            <person name="Bolker M."/>
            <person name="Ma L.J."/>
            <person name="Brefort T."/>
            <person name="Saville B.J."/>
            <person name="Banuett F."/>
            <person name="Kronstad J.W."/>
            <person name="Gold S.E."/>
            <person name="Muller O."/>
            <person name="Perlin M.H."/>
            <person name="Wosten H.A."/>
            <person name="de Vries R."/>
            <person name="Ruiz-Herrera J."/>
            <person name="Reynaga-Pena C.G."/>
            <person name="Snetselaar K."/>
            <person name="McCann M."/>
            <person name="Perez-Martin J."/>
            <person name="Feldbrugge M."/>
            <person name="Basse C.W."/>
            <person name="Steinberg G."/>
            <person name="Ibeas J.I."/>
            <person name="Holloman W."/>
            <person name="Guzman P."/>
            <person name="Farman M."/>
            <person name="Stajich J.E."/>
            <person name="Sentandreu R."/>
            <person name="Gonzalez-Prieto J.M."/>
            <person name="Kennell J.C."/>
            <person name="Molina L."/>
            <person name="Schirawski J."/>
            <person name="Mendoza-Mendoza A."/>
            <person name="Greilinger D."/>
            <person name="Munch K."/>
            <person name="Rossel N."/>
            <person name="Scherer M."/>
            <person name="Vranes M."/>
            <person name="Ladendorf O."/>
            <person name="Vincon V."/>
            <person name="Fuchs U."/>
            <person name="Sandrock B."/>
            <person name="Meng S."/>
            <person name="Ho E.C."/>
            <person name="Cahill M.J."/>
            <person name="Boyce K.J."/>
            <person name="Klose J."/>
            <person name="Klosterman S.J."/>
            <person name="Deelstra H.J."/>
            <person name="Ortiz-Castellanos L."/>
            <person name="Li W."/>
            <person name="Sanchez-Alonso P."/>
            <person name="Schreier P.H."/>
            <person name="Hauser-Hahn I."/>
            <person name="Vaupel M."/>
            <person name="Koopmann E."/>
            <person name="Friedrich G."/>
            <person name="Voss H."/>
            <person name="Schluter T."/>
            <person name="Margolis J."/>
            <person name="Platt D."/>
            <person name="Swimmer C."/>
            <person name="Gnirke A."/>
            <person name="Chen F."/>
            <person name="Vysotskaia V."/>
            <person name="Mannhaupt G."/>
            <person name="Guldener U."/>
            <person name="Munsterkotter M."/>
            <person name="Haase D."/>
            <person name="Oesterheld M."/>
            <person name="Mewes H.W."/>
            <person name="Mauceli E.W."/>
            <person name="DeCaprio D."/>
            <person name="Wade C.M."/>
            <person name="Butler J."/>
            <person name="Young S."/>
            <person name="Jaffe D.B."/>
            <person name="Calvo S."/>
            <person name="Nusbaum C."/>
            <person name="Galagan J."/>
            <person name="Birren B.W."/>
        </authorList>
    </citation>
    <scope>NUCLEOTIDE SEQUENCE [LARGE SCALE GENOMIC DNA]</scope>
    <source>
        <strain evidence="3">DSM 14603 / FGSC 9021 / UM521</strain>
    </source>
</reference>
<dbReference type="AlphaFoldDB" id="A0A0D1E4Q7"/>
<gene>
    <name evidence="2" type="ORF">UMAG_01820</name>
</gene>
<dbReference type="OMA" id="WFFLDIN"/>
<feature type="signal peptide" evidence="1">
    <location>
        <begin position="1"/>
        <end position="21"/>
    </location>
</feature>
<feature type="chain" id="PRO_5002229906" evidence="1">
    <location>
        <begin position="22"/>
        <end position="240"/>
    </location>
</feature>
<proteinExistence type="evidence at protein level"/>
<keyword evidence="3" id="KW-1185">Reference proteome</keyword>
<dbReference type="InParanoid" id="A0A0D1E4Q7"/>
<protein>
    <submittedName>
        <fullName evidence="2">Uncharacterized protein</fullName>
    </submittedName>
</protein>
<dbReference type="PDB" id="8A14">
    <property type="method" value="X-ray"/>
    <property type="resolution" value="1.90 A"/>
    <property type="chains" value="A/B/C/D/E/F=16-240"/>
</dbReference>
<dbReference type="eggNOG" id="ENOG502RDV8">
    <property type="taxonomic scope" value="Eukaryota"/>
</dbReference>
<reference evidence="4" key="2">
    <citation type="journal article" date="2023" name="Mol. Plant Pathol.">
        <title>Structural and functional analysis of the cerato-platanin-like protein Cpl1 suggests diverging functions in smut fungi.</title>
        <authorList>
            <person name="Weiland P."/>
            <person name="Dempwolff F."/>
            <person name="Steinchen W."/>
            <person name="Freibert S.A."/>
            <person name="Tian H."/>
            <person name="Glatter T."/>
            <person name="Martin R."/>
            <person name="Thomma B.P.H.J."/>
            <person name="Bange G."/>
            <person name="Altegoer F."/>
        </authorList>
    </citation>
    <scope>X-RAY CRYSTALLOGRAPHY (1.90 ANGSTROMS) OF 16-240</scope>
    <scope>DISULFIDE BONDS</scope>
</reference>
<keyword evidence="1" id="KW-0732">Signal</keyword>
<sequence>MKFEFGALVCVAAALMPAAQAAVDITFTSGKFNRRDDSTVVKQKNPEFGMNLANQYIIRKGAGLPPAKDVKETYPECKWRHYAGSFGWLDDYNVQCYLSPSYKFHAHSIAKAFKAEPSTKAGACFDTANTDQFPEGVPKYSIGVPYLYMNNLYDRRCKVRAMVKIPKTDEHEEKWVQAWVIDHNLGNWDKDGKENDAYPKDGVLIDTNMYEQFFDKNKKVPDYSKTVPVEWFFLDINTVG</sequence>
<feature type="disulfide bond" evidence="4">
    <location>
        <begin position="124"/>
        <end position="157"/>
    </location>
</feature>
<feature type="disulfide bond" evidence="4">
    <location>
        <begin position="77"/>
        <end position="96"/>
    </location>
</feature>
<dbReference type="GeneID" id="23562714"/>
<evidence type="ECO:0000256" key="1">
    <source>
        <dbReference type="SAM" id="SignalP"/>
    </source>
</evidence>
<evidence type="ECO:0000313" key="2">
    <source>
        <dbReference type="EMBL" id="KIS70656.1"/>
    </source>
</evidence>
<evidence type="ECO:0000313" key="3">
    <source>
        <dbReference type="Proteomes" id="UP000000561"/>
    </source>
</evidence>
<dbReference type="EMBL" id="CM003142">
    <property type="protein sequence ID" value="KIS70656.1"/>
    <property type="molecule type" value="Genomic_DNA"/>
</dbReference>
<dbReference type="RefSeq" id="XP_011387768.1">
    <property type="nucleotide sequence ID" value="XM_011389466.1"/>
</dbReference>
<dbReference type="Proteomes" id="UP000000561">
    <property type="component" value="Chromosome 3"/>
</dbReference>
<dbReference type="OrthoDB" id="2546595at2759"/>
<accession>A0A0D1E4Q7</accession>